<name>A0A940WV44_9ACTN</name>
<keyword evidence="1" id="KW-0732">Signal</keyword>
<dbReference type="GO" id="GO:0015066">
    <property type="term" value="F:alpha-amylase inhibitor activity"/>
    <property type="evidence" value="ECO:0007669"/>
    <property type="project" value="InterPro"/>
</dbReference>
<organism evidence="2 3">
    <name type="scientific">Microbispora oryzae</name>
    <dbReference type="NCBI Taxonomy" id="2806554"/>
    <lineage>
        <taxon>Bacteria</taxon>
        <taxon>Bacillati</taxon>
        <taxon>Actinomycetota</taxon>
        <taxon>Actinomycetes</taxon>
        <taxon>Streptosporangiales</taxon>
        <taxon>Streptosporangiaceae</taxon>
        <taxon>Microbispora</taxon>
    </lineage>
</organism>
<dbReference type="Gene3D" id="2.60.40.20">
    <property type="entry name" value="Alpha-amylase inhibitor"/>
    <property type="match status" value="1"/>
</dbReference>
<evidence type="ECO:0000313" key="2">
    <source>
        <dbReference type="EMBL" id="MBP2707751.1"/>
    </source>
</evidence>
<dbReference type="RefSeq" id="WP_210159007.1">
    <property type="nucleotide sequence ID" value="NZ_JAFCNB010000022.1"/>
</dbReference>
<dbReference type="EMBL" id="JAFCNB010000022">
    <property type="protein sequence ID" value="MBP2707751.1"/>
    <property type="molecule type" value="Genomic_DNA"/>
</dbReference>
<sequence>MRKGIARVTVVSTFAASALVGAVLPAFAGDKPFCVTVTVNSFNNVTIYNNCSRSWKLKVVWSYARDSGCFTVGPGGSKLVGAENQPLAQYDKVVTC</sequence>
<protein>
    <recommendedName>
        <fullName evidence="4">Alpha-amylase</fullName>
    </recommendedName>
</protein>
<dbReference type="Proteomes" id="UP000674234">
    <property type="component" value="Unassembled WGS sequence"/>
</dbReference>
<proteinExistence type="predicted"/>
<gene>
    <name evidence="2" type="ORF">JOL79_28605</name>
</gene>
<accession>A0A940WV44</accession>
<dbReference type="AlphaFoldDB" id="A0A940WV44"/>
<dbReference type="InterPro" id="IPR036379">
    <property type="entry name" value="A-amylase_inhib_sf"/>
</dbReference>
<evidence type="ECO:0000313" key="3">
    <source>
        <dbReference type="Proteomes" id="UP000674234"/>
    </source>
</evidence>
<evidence type="ECO:0008006" key="4">
    <source>
        <dbReference type="Google" id="ProtNLM"/>
    </source>
</evidence>
<evidence type="ECO:0000256" key="1">
    <source>
        <dbReference type="SAM" id="SignalP"/>
    </source>
</evidence>
<feature type="chain" id="PRO_5036979466" description="Alpha-amylase" evidence="1">
    <location>
        <begin position="29"/>
        <end position="96"/>
    </location>
</feature>
<dbReference type="SUPFAM" id="SSF49498">
    <property type="entry name" value="alpha-Amylase inhibitor tendamistat"/>
    <property type="match status" value="1"/>
</dbReference>
<comment type="caution">
    <text evidence="2">The sequence shown here is derived from an EMBL/GenBank/DDBJ whole genome shotgun (WGS) entry which is preliminary data.</text>
</comment>
<keyword evidence="3" id="KW-1185">Reference proteome</keyword>
<feature type="signal peptide" evidence="1">
    <location>
        <begin position="1"/>
        <end position="28"/>
    </location>
</feature>
<reference evidence="2" key="1">
    <citation type="submission" date="2021-02" db="EMBL/GenBank/DDBJ databases">
        <title>Draft genome sequence of Microbispora sp. RL4-1S isolated from rice leaves in Thailand.</title>
        <authorList>
            <person name="Muangham S."/>
            <person name="Duangmal K."/>
        </authorList>
    </citation>
    <scope>NUCLEOTIDE SEQUENCE</scope>
    <source>
        <strain evidence="2">RL4-1S</strain>
    </source>
</reference>